<feature type="signal peptide" evidence="1">
    <location>
        <begin position="1"/>
        <end position="21"/>
    </location>
</feature>
<evidence type="ECO:0000313" key="3">
    <source>
        <dbReference type="Proteomes" id="UP000694402"/>
    </source>
</evidence>
<dbReference type="Ensembl" id="ENSOTST00005137475.1">
    <property type="protein sequence ID" value="ENSOTSP00005123629.1"/>
    <property type="gene ID" value="ENSOTSG00005075945.1"/>
</dbReference>
<keyword evidence="3" id="KW-1185">Reference proteome</keyword>
<accession>A0A8C8HTW5</accession>
<dbReference type="SUPFAM" id="SSF49777">
    <property type="entry name" value="PEBP-like"/>
    <property type="match status" value="1"/>
</dbReference>
<keyword evidence="1" id="KW-0732">Signal</keyword>
<proteinExistence type="predicted"/>
<dbReference type="AlphaFoldDB" id="A0A8C8HTW5"/>
<dbReference type="GeneTree" id="ENSGT00900000141125"/>
<feature type="chain" id="PRO_5043261870" evidence="1">
    <location>
        <begin position="22"/>
        <end position="179"/>
    </location>
</feature>
<reference evidence="2" key="3">
    <citation type="submission" date="2025-09" db="UniProtKB">
        <authorList>
            <consortium name="Ensembl"/>
        </authorList>
    </citation>
    <scope>IDENTIFICATION</scope>
</reference>
<evidence type="ECO:0000313" key="2">
    <source>
        <dbReference type="Ensembl" id="ENSOTSP00005123629.1"/>
    </source>
</evidence>
<dbReference type="InterPro" id="IPR036610">
    <property type="entry name" value="PEBP-like_sf"/>
</dbReference>
<organism evidence="2 3">
    <name type="scientific">Oncorhynchus tshawytscha</name>
    <name type="common">Chinook salmon</name>
    <name type="synonym">Salmo tshawytscha</name>
    <dbReference type="NCBI Taxonomy" id="74940"/>
    <lineage>
        <taxon>Eukaryota</taxon>
        <taxon>Metazoa</taxon>
        <taxon>Chordata</taxon>
        <taxon>Craniata</taxon>
        <taxon>Vertebrata</taxon>
        <taxon>Euteleostomi</taxon>
        <taxon>Actinopterygii</taxon>
        <taxon>Neopterygii</taxon>
        <taxon>Teleostei</taxon>
        <taxon>Protacanthopterygii</taxon>
        <taxon>Salmoniformes</taxon>
        <taxon>Salmonidae</taxon>
        <taxon>Salmoninae</taxon>
        <taxon>Oncorhynchus</taxon>
    </lineage>
</organism>
<protein>
    <submittedName>
        <fullName evidence="2">Uncharacterized protein</fullName>
    </submittedName>
</protein>
<sequence length="179" mass="20551">MNLLIQNILLLGIFLLPCTVGVSNSPYEWSLLFFQSTFTWIGCKQAGRRQVARTKSRLADHYGIFKDLFPMAYFVPRVSYDQDSSAQVHYGNHLMPKEASVAPQVSFVADPGKTLIHHLRIRVFEGECVHWLRAIDILSLFPERTCQYLAPIPAKATGFNHFVYIMFRQEGTINFHEDI</sequence>
<reference evidence="2" key="2">
    <citation type="submission" date="2025-08" db="UniProtKB">
        <authorList>
            <consortium name="Ensembl"/>
        </authorList>
    </citation>
    <scope>IDENTIFICATION</scope>
</reference>
<dbReference type="Proteomes" id="UP000694402">
    <property type="component" value="Unassembled WGS sequence"/>
</dbReference>
<dbReference type="Gene3D" id="3.90.280.10">
    <property type="entry name" value="PEBP-like"/>
    <property type="match status" value="1"/>
</dbReference>
<reference evidence="3" key="1">
    <citation type="journal article" date="2018" name="PLoS ONE">
        <title>Chinook salmon (Oncorhynchus tshawytscha) genome and transcriptome.</title>
        <authorList>
            <person name="Christensen K.A."/>
            <person name="Leong J.S."/>
            <person name="Sakhrani D."/>
            <person name="Biagi C.A."/>
            <person name="Minkley D.R."/>
            <person name="Withler R.E."/>
            <person name="Rondeau E.B."/>
            <person name="Koop B.F."/>
            <person name="Devlin R.H."/>
        </authorList>
    </citation>
    <scope>NUCLEOTIDE SEQUENCE [LARGE SCALE GENOMIC DNA]</scope>
</reference>
<name>A0A8C8HTW5_ONCTS</name>
<evidence type="ECO:0000256" key="1">
    <source>
        <dbReference type="SAM" id="SignalP"/>
    </source>
</evidence>